<gene>
    <name evidence="2" type="ORF">CBG49_03600</name>
</gene>
<proteinExistence type="predicted"/>
<feature type="chain" id="PRO_5013232694" description="DUF4302 domain-containing protein" evidence="1">
    <location>
        <begin position="24"/>
        <end position="443"/>
    </location>
</feature>
<dbReference type="Proteomes" id="UP000197007">
    <property type="component" value="Chromosome"/>
</dbReference>
<evidence type="ECO:0008006" key="4">
    <source>
        <dbReference type="Google" id="ProtNLM"/>
    </source>
</evidence>
<dbReference type="Pfam" id="PF14135">
    <property type="entry name" value="DUF4302"/>
    <property type="match status" value="1"/>
</dbReference>
<dbReference type="KEGG" id="capn:CBG49_03600"/>
<sequence>MKKSLKNTVLLALAMSLSFCSKNDDDNTGTESVTPVQNPALMKELTAAPQGWKLTYISPDDSFGGYNFLMKFDDQGKVTMLSDLSATATPTTSRYSTQEEGRGLVLSFIGNNQIHRLADALQGAAGSAHMGKVYQFLYTGKEGNNLKFQNLLLGNNASVVFQPATAADWSNISTLYKNIATIDNNASHYYLKVSPATGSPTTYPIEFTNRVLSLKNTPSKIATLATENGIAFHRAFTLGGQPFNELKRVVGSVLPVYKATVNGVTAELFFSMLPPDDYDNDDYQHINNEISLIAVSTQIMKKTEYMSQDFYQDILRVDDTTDLNMIMMTFTGTVCQIEIGHSFDGTNVSFISMKVKYELKNKRLYFTETDGAFTADNEDLWNDPKNKAVAEQAKRALNRLYEIGNQGYYVKKMPLSIRPFATNPIYFFQSYEYPQYAFIAWGE</sequence>
<organism evidence="2 3">
    <name type="scientific">Capnocytophaga endodontalis</name>
    <dbReference type="NCBI Taxonomy" id="2708117"/>
    <lineage>
        <taxon>Bacteria</taxon>
        <taxon>Pseudomonadati</taxon>
        <taxon>Bacteroidota</taxon>
        <taxon>Flavobacteriia</taxon>
        <taxon>Flavobacteriales</taxon>
        <taxon>Flavobacteriaceae</taxon>
        <taxon>Capnocytophaga</taxon>
    </lineage>
</organism>
<dbReference type="AlphaFoldDB" id="A0A1Z4BLU8"/>
<accession>A0A1Z4BLU8</accession>
<protein>
    <recommendedName>
        <fullName evidence="4">DUF4302 domain-containing protein</fullName>
    </recommendedName>
</protein>
<dbReference type="RefSeq" id="WP_088593417.1">
    <property type="nucleotide sequence ID" value="NZ_CP022022.1"/>
</dbReference>
<dbReference type="EMBL" id="CP022022">
    <property type="protein sequence ID" value="ASF42248.1"/>
    <property type="molecule type" value="Genomic_DNA"/>
</dbReference>
<feature type="signal peptide" evidence="1">
    <location>
        <begin position="1"/>
        <end position="23"/>
    </location>
</feature>
<name>A0A1Z4BLU8_9FLAO</name>
<keyword evidence="3" id="KW-1185">Reference proteome</keyword>
<evidence type="ECO:0000313" key="2">
    <source>
        <dbReference type="EMBL" id="ASF42248.1"/>
    </source>
</evidence>
<reference evidence="3" key="1">
    <citation type="submission" date="2017-06" db="EMBL/GenBank/DDBJ databases">
        <title>Complete genome sequence of Capnocytophaga sp. KCOM 1579 (=ChDC OS43) isolated from a human refractory periapical abscess lesion.</title>
        <authorList>
            <person name="Kook J.-K."/>
            <person name="Park S.-N."/>
            <person name="Lim Y.K."/>
            <person name="Roh H."/>
        </authorList>
    </citation>
    <scope>NUCLEOTIDE SEQUENCE [LARGE SCALE GENOMIC DNA]</scope>
    <source>
        <strain evidence="3">ChDC OS43</strain>
    </source>
</reference>
<dbReference type="InterPro" id="IPR025396">
    <property type="entry name" value="DUF4302"/>
</dbReference>
<evidence type="ECO:0000313" key="3">
    <source>
        <dbReference type="Proteomes" id="UP000197007"/>
    </source>
</evidence>
<evidence type="ECO:0000256" key="1">
    <source>
        <dbReference type="SAM" id="SignalP"/>
    </source>
</evidence>
<keyword evidence="1" id="KW-0732">Signal</keyword>